<protein>
    <submittedName>
        <fullName evidence="4">Interleukin-6 receptor subunit beta</fullName>
    </submittedName>
</protein>
<dbReference type="CDD" id="cd00063">
    <property type="entry name" value="FN3"/>
    <property type="match status" value="1"/>
</dbReference>
<keyword evidence="2" id="KW-0472">Membrane</keyword>
<gene>
    <name evidence="4" type="ORF">KUDE01_017027</name>
</gene>
<keyword evidence="2" id="KW-0812">Transmembrane</keyword>
<evidence type="ECO:0000313" key="4">
    <source>
        <dbReference type="EMBL" id="KAK1897495.1"/>
    </source>
</evidence>
<evidence type="ECO:0000313" key="5">
    <source>
        <dbReference type="Proteomes" id="UP001228049"/>
    </source>
</evidence>
<dbReference type="InterPro" id="IPR036116">
    <property type="entry name" value="FN3_sf"/>
</dbReference>
<dbReference type="PANTHER" id="PTHR48483:SF1">
    <property type="entry name" value="INTERLEUKIN-12 RECEPTOR SUBUNIT BETA-1-RELATED"/>
    <property type="match status" value="1"/>
</dbReference>
<dbReference type="InterPro" id="IPR013783">
    <property type="entry name" value="Ig-like_fold"/>
</dbReference>
<reference evidence="4" key="1">
    <citation type="submission" date="2023-04" db="EMBL/GenBank/DDBJ databases">
        <title>Chromosome-level genome of Chaenocephalus aceratus.</title>
        <authorList>
            <person name="Park H."/>
        </authorList>
    </citation>
    <scope>NUCLEOTIDE SEQUENCE</scope>
    <source>
        <strain evidence="4">DE</strain>
        <tissue evidence="4">Muscle</tissue>
    </source>
</reference>
<dbReference type="PROSITE" id="PS50853">
    <property type="entry name" value="FN3"/>
    <property type="match status" value="1"/>
</dbReference>
<keyword evidence="5" id="KW-1185">Reference proteome</keyword>
<dbReference type="SUPFAM" id="SSF49265">
    <property type="entry name" value="Fibronectin type III"/>
    <property type="match status" value="2"/>
</dbReference>
<feature type="transmembrane region" description="Helical" evidence="2">
    <location>
        <begin position="300"/>
        <end position="321"/>
    </location>
</feature>
<keyword evidence="4" id="KW-0675">Receptor</keyword>
<comment type="caution">
    <text evidence="4">The sequence shown here is derived from an EMBL/GenBank/DDBJ whole genome shotgun (WGS) entry which is preliminary data.</text>
</comment>
<dbReference type="Pfam" id="PF00041">
    <property type="entry name" value="fn3"/>
    <property type="match status" value="1"/>
</dbReference>
<dbReference type="InterPro" id="IPR053073">
    <property type="entry name" value="IL11/IL27_subunit_beta"/>
</dbReference>
<proteinExistence type="predicted"/>
<dbReference type="Gene3D" id="2.60.40.10">
    <property type="entry name" value="Immunoglobulins"/>
    <property type="match status" value="2"/>
</dbReference>
<dbReference type="InterPro" id="IPR003961">
    <property type="entry name" value="FN3_dom"/>
</dbReference>
<feature type="compositionally biased region" description="Acidic residues" evidence="1">
    <location>
        <begin position="386"/>
        <end position="397"/>
    </location>
</feature>
<dbReference type="PANTHER" id="PTHR48483">
    <property type="entry name" value="INTERLEUKIN-27 SUBUNIT BETA"/>
    <property type="match status" value="1"/>
</dbReference>
<sequence>MESLKSWSLLHEYIILLMLFTTVSKDHVLVVNLLKDTVYQVQIRHRSTKALNPLWSDWSPVVIVPAELEQKPEVTMNITLSNGTRKVALTWKKMPHAATYSLNDTQSSNGCTCTKNRDRINTTETTYTTFVSYSAVNISVIGRNAAGSSPQAILQVPAVPAAGLKICDNTLLNIKQRRKLVLSGSSFKMQIYGQEGAPLREPQDFIAFSETHTSTNLSWKAIPSADQRGFLTHYSLCSVKVSSQDERKECHNISALVMKYRLGNLTQGTKYNVSLVGVTRVGEGPEATVTINTLPEKPNVLWSLCLLFLFVILTTMCTCILKRIKDNIFPAVPTPVIPDFIPYQPESQDFLERKEEVDELTLLQLHPEVKSVPEDAEESVVLAGEWEEDTDEDEDNERWDSRMLGGSSDECLSPGSTGEALRSSREGEITDVEQLDNEIAMQIYKKGLVFDVKTDSL</sequence>
<organism evidence="4 5">
    <name type="scientific">Dissostichus eleginoides</name>
    <name type="common">Patagonian toothfish</name>
    <name type="synonym">Dissostichus amissus</name>
    <dbReference type="NCBI Taxonomy" id="100907"/>
    <lineage>
        <taxon>Eukaryota</taxon>
        <taxon>Metazoa</taxon>
        <taxon>Chordata</taxon>
        <taxon>Craniata</taxon>
        <taxon>Vertebrata</taxon>
        <taxon>Euteleostomi</taxon>
        <taxon>Actinopterygii</taxon>
        <taxon>Neopterygii</taxon>
        <taxon>Teleostei</taxon>
        <taxon>Neoteleostei</taxon>
        <taxon>Acanthomorphata</taxon>
        <taxon>Eupercaria</taxon>
        <taxon>Perciformes</taxon>
        <taxon>Notothenioidei</taxon>
        <taxon>Nototheniidae</taxon>
        <taxon>Dissostichus</taxon>
    </lineage>
</organism>
<dbReference type="Proteomes" id="UP001228049">
    <property type="component" value="Unassembled WGS sequence"/>
</dbReference>
<evidence type="ECO:0000259" key="3">
    <source>
        <dbReference type="PROSITE" id="PS50853"/>
    </source>
</evidence>
<feature type="region of interest" description="Disordered" evidence="1">
    <location>
        <begin position="386"/>
        <end position="429"/>
    </location>
</feature>
<keyword evidence="2" id="KW-1133">Transmembrane helix</keyword>
<dbReference type="EMBL" id="JASDAP010000009">
    <property type="protein sequence ID" value="KAK1897495.1"/>
    <property type="molecule type" value="Genomic_DNA"/>
</dbReference>
<evidence type="ECO:0000256" key="2">
    <source>
        <dbReference type="SAM" id="Phobius"/>
    </source>
</evidence>
<evidence type="ECO:0000256" key="1">
    <source>
        <dbReference type="SAM" id="MobiDB-lite"/>
    </source>
</evidence>
<accession>A0AAD9C8H6</accession>
<name>A0AAD9C8H6_DISEL</name>
<dbReference type="SMART" id="SM00060">
    <property type="entry name" value="FN3"/>
    <property type="match status" value="2"/>
</dbReference>
<feature type="domain" description="Fibronectin type-III" evidence="3">
    <location>
        <begin position="201"/>
        <end position="297"/>
    </location>
</feature>
<dbReference type="AlphaFoldDB" id="A0AAD9C8H6"/>